<feature type="transmembrane region" description="Helical" evidence="8">
    <location>
        <begin position="44"/>
        <end position="68"/>
    </location>
</feature>
<comment type="similarity">
    <text evidence="2">Belongs to the binding-protein-dependent transport system permease family. FecCD subfamily.</text>
</comment>
<dbReference type="PANTHER" id="PTHR30472:SF25">
    <property type="entry name" value="ABC TRANSPORTER PERMEASE PROTEIN MJ0876-RELATED"/>
    <property type="match status" value="1"/>
</dbReference>
<gene>
    <name evidence="9" type="ORF">FACI_IFERC00001G1898</name>
</gene>
<dbReference type="CDD" id="cd06550">
    <property type="entry name" value="TM_ABC_iron-siderophores_like"/>
    <property type="match status" value="1"/>
</dbReference>
<reference evidence="9 10" key="1">
    <citation type="journal article" date="2007" name="Proc. Natl. Acad. Sci. U.S.A.">
        <title>Genome dynamics in a natural archaeal population.</title>
        <authorList>
            <person name="Allen E.E."/>
            <person name="Tyson G.W."/>
            <person name="Whitaker R.J."/>
            <person name="Detter J.C."/>
            <person name="Richardson P.M."/>
            <person name="Banfield J.F."/>
        </authorList>
    </citation>
    <scope>NUCLEOTIDE SEQUENCE [LARGE SCALE GENOMIC DNA]</scope>
    <source>
        <strain evidence="10">fer1</strain>
    </source>
</reference>
<feature type="transmembrane region" description="Helical" evidence="8">
    <location>
        <begin position="289"/>
        <end position="306"/>
    </location>
</feature>
<dbReference type="Pfam" id="PF01032">
    <property type="entry name" value="FecCD"/>
    <property type="match status" value="1"/>
</dbReference>
<dbReference type="KEGG" id="fac:FACI_IFERC01G1898"/>
<dbReference type="GeneID" id="16026088"/>
<dbReference type="EMBL" id="CP004145">
    <property type="protein sequence ID" value="AGO61874.1"/>
    <property type="molecule type" value="Genomic_DNA"/>
</dbReference>
<dbReference type="GO" id="GO:0022857">
    <property type="term" value="F:transmembrane transporter activity"/>
    <property type="evidence" value="ECO:0007669"/>
    <property type="project" value="InterPro"/>
</dbReference>
<evidence type="ECO:0000256" key="3">
    <source>
        <dbReference type="ARBA" id="ARBA00022448"/>
    </source>
</evidence>
<evidence type="ECO:0000256" key="7">
    <source>
        <dbReference type="ARBA" id="ARBA00023136"/>
    </source>
</evidence>
<sequence length="349" mass="36994">MPGNKYSEMQHHRDTMFAIAIAIFIIAFIVSLDTGPVHISLKNIVNIILFQIGAGKLTATQGNYVIIAMIREPEVVASAAVGAALGVGGAVIQSIFRNPISEPYVTGVSSGAALGAVLAIVFSITIFGLFTLPIFAFVFAIIVVSLVYMLSIRSGRTPPVILLLTGIAISLFATSLVAIMLYSRPALENTIFFWFLGSLSGILWSEDEIVVPLVIVTSVILGMMYKQLNALQMGDVYAKSAGINVERSKLGALGLTTIAVSASVSISGLIGFVGLIFPHVSRLIFGGSNKYVIPASAILGATFLMLCNDIAHLIITGIVFPVGVITGMIGVPFFMILMARVSKKGYYNA</sequence>
<dbReference type="GO" id="GO:0005886">
    <property type="term" value="C:plasma membrane"/>
    <property type="evidence" value="ECO:0007669"/>
    <property type="project" value="UniProtKB-SubCell"/>
</dbReference>
<dbReference type="Gene3D" id="1.10.3470.10">
    <property type="entry name" value="ABC transporter involved in vitamin B12 uptake, BtuC"/>
    <property type="match status" value="1"/>
</dbReference>
<feature type="transmembrane region" description="Helical" evidence="8">
    <location>
        <begin position="15"/>
        <end position="32"/>
    </location>
</feature>
<keyword evidence="4" id="KW-1003">Cell membrane</keyword>
<protein>
    <submittedName>
        <fullName evidence="9">ABC-type Fe3+-siderophores transporter, permease component</fullName>
    </submittedName>
</protein>
<keyword evidence="5 8" id="KW-0812">Transmembrane</keyword>
<dbReference type="InterPro" id="IPR037294">
    <property type="entry name" value="ABC_BtuC-like"/>
</dbReference>
<keyword evidence="6 8" id="KW-1133">Transmembrane helix</keyword>
<evidence type="ECO:0000256" key="8">
    <source>
        <dbReference type="SAM" id="Phobius"/>
    </source>
</evidence>
<feature type="transmembrane region" description="Helical" evidence="8">
    <location>
        <begin position="116"/>
        <end position="148"/>
    </location>
</feature>
<evidence type="ECO:0000256" key="2">
    <source>
        <dbReference type="ARBA" id="ARBA00007935"/>
    </source>
</evidence>
<keyword evidence="3" id="KW-0813">Transport</keyword>
<dbReference type="InterPro" id="IPR000522">
    <property type="entry name" value="ABC_transptr_permease_BtuC"/>
</dbReference>
<evidence type="ECO:0000256" key="1">
    <source>
        <dbReference type="ARBA" id="ARBA00004651"/>
    </source>
</evidence>
<name>S0AU45_FERAC</name>
<accession>S0AU45</accession>
<feature type="transmembrane region" description="Helical" evidence="8">
    <location>
        <begin position="75"/>
        <end position="96"/>
    </location>
</feature>
<organism evidence="9 10">
    <name type="scientific">Ferroplasma acidarmanus Fer1</name>
    <dbReference type="NCBI Taxonomy" id="333146"/>
    <lineage>
        <taxon>Archaea</taxon>
        <taxon>Methanobacteriati</taxon>
        <taxon>Thermoplasmatota</taxon>
        <taxon>Thermoplasmata</taxon>
        <taxon>Thermoplasmatales</taxon>
        <taxon>Ferroplasmaceae</taxon>
        <taxon>Ferroplasma</taxon>
    </lineage>
</organism>
<evidence type="ECO:0000313" key="9">
    <source>
        <dbReference type="EMBL" id="AGO61874.1"/>
    </source>
</evidence>
<dbReference type="AlphaFoldDB" id="S0AU45"/>
<feature type="transmembrane region" description="Helical" evidence="8">
    <location>
        <begin position="312"/>
        <end position="337"/>
    </location>
</feature>
<comment type="subcellular location">
    <subcellularLocation>
        <location evidence="1">Cell membrane</location>
        <topology evidence="1">Multi-pass membrane protein</topology>
    </subcellularLocation>
</comment>
<dbReference type="SUPFAM" id="SSF81345">
    <property type="entry name" value="ABC transporter involved in vitamin B12 uptake, BtuC"/>
    <property type="match status" value="1"/>
</dbReference>
<evidence type="ECO:0000256" key="5">
    <source>
        <dbReference type="ARBA" id="ARBA00022692"/>
    </source>
</evidence>
<evidence type="ECO:0000256" key="6">
    <source>
        <dbReference type="ARBA" id="ARBA00022989"/>
    </source>
</evidence>
<feature type="transmembrane region" description="Helical" evidence="8">
    <location>
        <begin position="209"/>
        <end position="225"/>
    </location>
</feature>
<feature type="transmembrane region" description="Helical" evidence="8">
    <location>
        <begin position="186"/>
        <end position="204"/>
    </location>
</feature>
<dbReference type="HOGENOM" id="CLU_013016_0_1_2"/>
<dbReference type="RefSeq" id="WP_019841818.1">
    <property type="nucleotide sequence ID" value="NC_021592.1"/>
</dbReference>
<feature type="transmembrane region" description="Helical" evidence="8">
    <location>
        <begin position="252"/>
        <end position="277"/>
    </location>
</feature>
<proteinExistence type="inferred from homology"/>
<keyword evidence="7 8" id="KW-0472">Membrane</keyword>
<keyword evidence="10" id="KW-1185">Reference proteome</keyword>
<dbReference type="Proteomes" id="UP000014660">
    <property type="component" value="Chromosome"/>
</dbReference>
<feature type="transmembrane region" description="Helical" evidence="8">
    <location>
        <begin position="160"/>
        <end position="180"/>
    </location>
</feature>
<dbReference type="PANTHER" id="PTHR30472">
    <property type="entry name" value="FERRIC ENTEROBACTIN TRANSPORT SYSTEM PERMEASE PROTEIN"/>
    <property type="match status" value="1"/>
</dbReference>
<evidence type="ECO:0000313" key="10">
    <source>
        <dbReference type="Proteomes" id="UP000014660"/>
    </source>
</evidence>
<evidence type="ECO:0000256" key="4">
    <source>
        <dbReference type="ARBA" id="ARBA00022475"/>
    </source>
</evidence>